<dbReference type="SUPFAM" id="SSF57567">
    <property type="entry name" value="Serine protease inhibitors"/>
    <property type="match status" value="1"/>
</dbReference>
<dbReference type="CDD" id="cd19941">
    <property type="entry name" value="TIL"/>
    <property type="match status" value="1"/>
</dbReference>
<keyword evidence="1" id="KW-0677">Repeat</keyword>
<dbReference type="Pfam" id="PF08742">
    <property type="entry name" value="C8"/>
    <property type="match status" value="1"/>
</dbReference>
<dbReference type="InterPro" id="IPR014853">
    <property type="entry name" value="VWF/SSPO/ZAN-like_Cys-rich_dom"/>
</dbReference>
<feature type="domain" description="VWFD" evidence="5">
    <location>
        <begin position="68"/>
        <end position="248"/>
    </location>
</feature>
<dbReference type="Gene3D" id="2.10.25.10">
    <property type="entry name" value="Laminin"/>
    <property type="match status" value="1"/>
</dbReference>
<reference evidence="6" key="2">
    <citation type="submission" date="2025-08" db="UniProtKB">
        <authorList>
            <consortium name="Ensembl"/>
        </authorList>
    </citation>
    <scope>IDENTIFICATION</scope>
</reference>
<protein>
    <recommendedName>
        <fullName evidence="8">VWFD domain-containing protein</fullName>
    </recommendedName>
</protein>
<evidence type="ECO:0000313" key="7">
    <source>
        <dbReference type="Proteomes" id="UP000472265"/>
    </source>
</evidence>
<dbReference type="InterPro" id="IPR001007">
    <property type="entry name" value="VWF_dom"/>
</dbReference>
<dbReference type="GO" id="GO:0031012">
    <property type="term" value="C:extracellular matrix"/>
    <property type="evidence" value="ECO:0007669"/>
    <property type="project" value="TreeGrafter"/>
</dbReference>
<dbReference type="Pfam" id="PF00094">
    <property type="entry name" value="VWD"/>
    <property type="match status" value="1"/>
</dbReference>
<dbReference type="InterPro" id="IPR050780">
    <property type="entry name" value="Mucin_vWF_Thrombospondin_sf"/>
</dbReference>
<dbReference type="SMART" id="SM00214">
    <property type="entry name" value="VWC"/>
    <property type="match status" value="3"/>
</dbReference>
<evidence type="ECO:0008006" key="8">
    <source>
        <dbReference type="Google" id="ProtNLM"/>
    </source>
</evidence>
<evidence type="ECO:0000259" key="5">
    <source>
        <dbReference type="PROSITE" id="PS51233"/>
    </source>
</evidence>
<dbReference type="PROSITE" id="PS50184">
    <property type="entry name" value="VWFC_2"/>
    <property type="match status" value="2"/>
</dbReference>
<keyword evidence="7" id="KW-1185">Reference proteome</keyword>
<dbReference type="Proteomes" id="UP000472265">
    <property type="component" value="Chromosome 4"/>
</dbReference>
<dbReference type="AlphaFoldDB" id="A0A671UAZ1"/>
<proteinExistence type="predicted"/>
<dbReference type="InterPro" id="IPR036084">
    <property type="entry name" value="Ser_inhib-like_sf"/>
</dbReference>
<evidence type="ECO:0000256" key="1">
    <source>
        <dbReference type="ARBA" id="ARBA00022737"/>
    </source>
</evidence>
<organism evidence="6 7">
    <name type="scientific">Sparus aurata</name>
    <name type="common">Gilthead sea bream</name>
    <dbReference type="NCBI Taxonomy" id="8175"/>
    <lineage>
        <taxon>Eukaryota</taxon>
        <taxon>Metazoa</taxon>
        <taxon>Chordata</taxon>
        <taxon>Craniata</taxon>
        <taxon>Vertebrata</taxon>
        <taxon>Euteleostomi</taxon>
        <taxon>Actinopterygii</taxon>
        <taxon>Neopterygii</taxon>
        <taxon>Teleostei</taxon>
        <taxon>Neoteleostei</taxon>
        <taxon>Acanthomorphata</taxon>
        <taxon>Eupercaria</taxon>
        <taxon>Spariformes</taxon>
        <taxon>Sparidae</taxon>
        <taxon>Sparus</taxon>
    </lineage>
</organism>
<dbReference type="GeneTree" id="ENSGT00940000163235"/>
<dbReference type="InterPro" id="IPR001846">
    <property type="entry name" value="VWF_type-D"/>
</dbReference>
<feature type="domain" description="VWFC" evidence="4">
    <location>
        <begin position="406"/>
        <end position="472"/>
    </location>
</feature>
<dbReference type="GO" id="GO:0005615">
    <property type="term" value="C:extracellular space"/>
    <property type="evidence" value="ECO:0007669"/>
    <property type="project" value="TreeGrafter"/>
</dbReference>
<dbReference type="SMART" id="SM00216">
    <property type="entry name" value="VWD"/>
    <property type="match status" value="1"/>
</dbReference>
<evidence type="ECO:0000259" key="4">
    <source>
        <dbReference type="PROSITE" id="PS50184"/>
    </source>
</evidence>
<evidence type="ECO:0000256" key="3">
    <source>
        <dbReference type="ARBA" id="ARBA00023180"/>
    </source>
</evidence>
<dbReference type="PANTHER" id="PTHR11339">
    <property type="entry name" value="EXTRACELLULAR MATRIX GLYCOPROTEIN RELATED"/>
    <property type="match status" value="1"/>
</dbReference>
<reference evidence="6" key="3">
    <citation type="submission" date="2025-09" db="UniProtKB">
        <authorList>
            <consortium name="Ensembl"/>
        </authorList>
    </citation>
    <scope>IDENTIFICATION</scope>
</reference>
<dbReference type="PROSITE" id="PS51233">
    <property type="entry name" value="VWFD"/>
    <property type="match status" value="1"/>
</dbReference>
<evidence type="ECO:0000313" key="6">
    <source>
        <dbReference type="Ensembl" id="ENSSAUP00010011140.1"/>
    </source>
</evidence>
<sequence>MTYCFSIPIQNGESWKVSNCTMATCTNGKIMKTPKPCPTVSQPICANGNNAVKIYDNDGCCFRYECECTCSLVGRTHYITFDGKSYTFNKLNCSYYLVKEIITKYNLTIMVSNSDCSSSETAVCPQVFTVIYQSYKVVFSQLKTSEGSVNMVHVNQKRIYPAYSNSVLRLTGTDIVTTLVIPKINTTVVYSSGSISIELPYSLFYGNTEGQCGTCDNSQTNDCRSPNGQVESCSDSAGQWHVQGETCVTPKPTETTTAATATTRSPTTQPTCKPAICDLLTTSVFQPCHSVISPGPFVDSCVSDNCNGGNNTCSSLEAYATQCSNKGICINWRNATNGQCEHKCPSNKVYKACGPSVEPTCDDRYNKLFQANQEGSTNDTKEGCFCREGTTLFNTVYDTCVTSCGCVGPDGKPKQPGDKWTSNCKTCMCDKDSMSVQCEPVQCPSIESPTCGEPGQQLVNKTDGCCSTQSCAPSGTSAPSAGESSIPGPCQECYCGPKMDPITKLNIIMCKPIVCNKNCSEGYEYQTVTGKCCGTCVQKSCIVTTADHKAHIIEVSAAAVFSLFFGINMRKYDKQKEICLK</sequence>
<keyword evidence="2" id="KW-1015">Disulfide bond</keyword>
<dbReference type="PANTHER" id="PTHR11339:SF386">
    <property type="entry name" value="HEMOLECTIN, ISOFORM A"/>
    <property type="match status" value="1"/>
</dbReference>
<dbReference type="PROSITE" id="PS01208">
    <property type="entry name" value="VWFC_1"/>
    <property type="match status" value="2"/>
</dbReference>
<feature type="domain" description="VWFC" evidence="4">
    <location>
        <begin position="469"/>
        <end position="537"/>
    </location>
</feature>
<keyword evidence="3" id="KW-0325">Glycoprotein</keyword>
<accession>A0A671UAZ1</accession>
<dbReference type="Ensembl" id="ENSSAUT00010011843.1">
    <property type="protein sequence ID" value="ENSSAUP00010011140.1"/>
    <property type="gene ID" value="ENSSAUG00010005367.1"/>
</dbReference>
<evidence type="ECO:0000256" key="2">
    <source>
        <dbReference type="ARBA" id="ARBA00023157"/>
    </source>
</evidence>
<dbReference type="SMART" id="SM00832">
    <property type="entry name" value="C8"/>
    <property type="match status" value="1"/>
</dbReference>
<reference evidence="6" key="1">
    <citation type="submission" date="2021-04" db="EMBL/GenBank/DDBJ databases">
        <authorList>
            <consortium name="Wellcome Sanger Institute Data Sharing"/>
        </authorList>
    </citation>
    <scope>NUCLEOTIDE SEQUENCE [LARGE SCALE GENOMIC DNA]</scope>
</reference>
<name>A0A671UAZ1_SPAAU</name>